<dbReference type="EMBL" id="WUYC01000012">
    <property type="protein sequence ID" value="MBM4717361.1"/>
    <property type="molecule type" value="Genomic_DNA"/>
</dbReference>
<feature type="transmembrane region" description="Helical" evidence="1">
    <location>
        <begin position="70"/>
        <end position="90"/>
    </location>
</feature>
<dbReference type="EMBL" id="WVDC01000024">
    <property type="protein sequence ID" value="NKW44548.1"/>
    <property type="molecule type" value="Genomic_DNA"/>
</dbReference>
<organism evidence="3">
    <name type="scientific">Rhodococcus hoagii</name>
    <name type="common">Corynebacterium equii</name>
    <dbReference type="NCBI Taxonomy" id="43767"/>
    <lineage>
        <taxon>Bacteria</taxon>
        <taxon>Bacillati</taxon>
        <taxon>Actinomycetota</taxon>
        <taxon>Actinomycetes</taxon>
        <taxon>Mycobacteriales</taxon>
        <taxon>Nocardiaceae</taxon>
        <taxon>Prescottella</taxon>
    </lineage>
</organism>
<keyword evidence="1" id="KW-0812">Transmembrane</keyword>
<dbReference type="EMBL" id="WUXD01000038">
    <property type="protein sequence ID" value="MBM4628503.1"/>
    <property type="molecule type" value="Genomic_DNA"/>
</dbReference>
<evidence type="ECO:0000313" key="2">
    <source>
        <dbReference type="EMBL" id="ADI50216.1"/>
    </source>
</evidence>
<dbReference type="EMBL" id="WVBC01000020">
    <property type="protein sequence ID" value="NKT77957.1"/>
    <property type="molecule type" value="Genomic_DNA"/>
</dbReference>
<evidence type="ECO:0000313" key="8">
    <source>
        <dbReference type="EMBL" id="NKW44548.1"/>
    </source>
</evidence>
<dbReference type="Proteomes" id="UP000603463">
    <property type="component" value="Unassembled WGS sequence"/>
</dbReference>
<evidence type="ECO:0000313" key="7">
    <source>
        <dbReference type="EMBL" id="NKT77957.1"/>
    </source>
</evidence>
<protein>
    <submittedName>
        <fullName evidence="3">Putative integral membrane protein</fullName>
    </submittedName>
</protein>
<dbReference type="RefSeq" id="WP_012532581.1">
    <property type="nucleotide sequence ID" value="NC_002576.1"/>
</dbReference>
<dbReference type="Proteomes" id="UP000706122">
    <property type="component" value="Unassembled WGS sequence"/>
</dbReference>
<evidence type="ECO:0000313" key="5">
    <source>
        <dbReference type="EMBL" id="MBM4628503.1"/>
    </source>
</evidence>
<dbReference type="Proteomes" id="UP000808906">
    <property type="component" value="Unassembled WGS sequence"/>
</dbReference>
<geneLocation type="plasmid" evidence="3">
    <name>pVAPB1593</name>
</geneLocation>
<accession>B4F397</accession>
<evidence type="ECO:0000313" key="6">
    <source>
        <dbReference type="EMBL" id="MBM4717361.1"/>
    </source>
</evidence>
<dbReference type="EMBL" id="AM947676">
    <property type="protein sequence ID" value="CAQ30300.1"/>
    <property type="molecule type" value="Genomic_DNA"/>
</dbReference>
<dbReference type="Proteomes" id="UP000608063">
    <property type="component" value="Unassembled WGS sequence"/>
</dbReference>
<name>B4F397_RHOHA</name>
<dbReference type="Proteomes" id="UP000738270">
    <property type="component" value="Unassembled WGS sequence"/>
</dbReference>
<feature type="transmembrane region" description="Helical" evidence="1">
    <location>
        <begin position="31"/>
        <end position="49"/>
    </location>
</feature>
<sequence>MLHTVLDTAVLAQNFDINPEVPPGANGLLKLLNWLLWGVTLACVAALVFSGGKFAWEKWQNGQSDAVKMLVGSLVGAIVAISANSILSAVTSA</sequence>
<reference evidence="4" key="3">
    <citation type="submission" date="2019-11" db="EMBL/GenBank/DDBJ databases">
        <title>Spread of Macrolides and rifampicin resistant Rhodococcus equi in clinical isolates in the USA.</title>
        <authorList>
            <person name="Alvarez-Narvaez S."/>
            <person name="Huber L."/>
            <person name="Cohen N.D."/>
            <person name="Slovis N."/>
            <person name="Greiter M."/>
            <person name="Giguere S."/>
            <person name="Hart K."/>
        </authorList>
    </citation>
    <scope>NUCLEOTIDE SEQUENCE</scope>
    <source>
        <strain evidence="4">Lh_17</strain>
        <strain evidence="5">Lh_38</strain>
        <strain evidence="6">Lh_5</strain>
    </source>
</reference>
<keyword evidence="3" id="KW-0614">Plasmid</keyword>
<dbReference type="OMA" id="SGGKFAW"/>
<gene>
    <name evidence="4" type="ORF">GS441_12390</name>
    <name evidence="5" type="ORF">GS453_17245</name>
    <name evidence="6" type="ORF">GS551_24890</name>
    <name evidence="7" type="ORF">GS882_07425</name>
    <name evidence="8" type="ORF">GS947_24090</name>
    <name evidence="2" type="ORF">pVAPA_0220</name>
    <name evidence="3" type="ORF">pVAPB_0220</name>
</gene>
<reference evidence="2" key="2">
    <citation type="journal article" date="2010" name="FEMS Microbiol. Lett.">
        <title>Analysis of plasmid diversity in 96 Rhodococcus equi strains isolated in Normandy (France) and sequencing of the 87-kb type I virulence plasmid.</title>
        <authorList>
            <person name="Duquesne F."/>
            <person name="Hebert L."/>
            <person name="Sevin C."/>
            <person name="Breuil M.F."/>
            <person name="Tapprest J."/>
            <person name="Laugier C."/>
            <person name="Petry S."/>
        </authorList>
    </citation>
    <scope>NUCLEOTIDE SEQUENCE</scope>
    <source>
        <strain evidence="2">MBE116</strain>
        <plasmid evidence="2">pVAPAMBE116</plasmid>
    </source>
</reference>
<reference evidence="7" key="4">
    <citation type="journal article" date="2020" name="Environ. Microbiol.">
        <title>The novel and transferable erm(51) gene confers Macrolides, Lincosamides, and Streptogramins B (MLSB) resistance to clonal Rhodococcus equi in the environment.</title>
        <authorList>
            <person name="Huber L."/>
            <person name="Giguere S."/>
            <person name="Slovis N.M."/>
            <person name="Alvarez-Narvaez S."/>
            <person name="Hart K.A."/>
            <person name="Greiter M."/>
            <person name="Morris E.R.A."/>
            <person name="Cohen N.D."/>
        </authorList>
    </citation>
    <scope>NUCLEOTIDE SEQUENCE</scope>
    <source>
        <strain evidence="7">Lh_116_1</strain>
        <strain evidence="8">Lh_16_1</strain>
    </source>
</reference>
<evidence type="ECO:0000313" key="3">
    <source>
        <dbReference type="EMBL" id="CAQ30300.1"/>
    </source>
</evidence>
<keyword evidence="1" id="KW-1133">Transmembrane helix</keyword>
<proteinExistence type="predicted"/>
<reference evidence="3" key="1">
    <citation type="journal article" date="2008" name="J. Bacteriol.">
        <title>Evolution of the Rhodococcus equi vap pathogenicity island seen through comparison of host-associated vapA and vapB virulence plasmids.</title>
        <authorList>
            <person name="Letek M."/>
            <person name="Ocampo-Sosa A.A."/>
            <person name="Sanders M."/>
            <person name="Fogarty U."/>
            <person name="Buckley T."/>
            <person name="Leadon D.P."/>
            <person name="Gonzalez P."/>
            <person name="Scortti M."/>
            <person name="Meijer W.G."/>
            <person name="Parkhill J."/>
            <person name="Bentley S."/>
            <person name="Vazquez-Boland J.A."/>
        </authorList>
    </citation>
    <scope>NUCLEOTIDE SEQUENCE [LARGE SCALE GENOMIC DNA]</scope>
    <source>
        <strain evidence="3">PAM1593</strain>
        <plasmid evidence="3">pVAPB1593</plasmid>
    </source>
</reference>
<dbReference type="AlphaFoldDB" id="B4F397"/>
<geneLocation type="plasmid" evidence="2">
    <name>pVAPAMBE116</name>
</geneLocation>
<dbReference type="EMBL" id="WUXR01000006">
    <property type="protein sequence ID" value="MBM4566206.1"/>
    <property type="molecule type" value="Genomic_DNA"/>
</dbReference>
<dbReference type="GeneID" id="57580591"/>
<evidence type="ECO:0000256" key="1">
    <source>
        <dbReference type="SAM" id="Phobius"/>
    </source>
</evidence>
<evidence type="ECO:0000313" key="4">
    <source>
        <dbReference type="EMBL" id="MBM4566206.1"/>
    </source>
</evidence>
<dbReference type="EMBL" id="HM114217">
    <property type="protein sequence ID" value="ADI50216.1"/>
    <property type="molecule type" value="Genomic_DNA"/>
</dbReference>
<keyword evidence="1" id="KW-0472">Membrane</keyword>